<reference evidence="2" key="1">
    <citation type="submission" date="2023-05" db="EMBL/GenBank/DDBJ databases">
        <title>Genome and transcriptome analyses reveal genes involved in the formation of fine ridges on petal epidermal cells in Hibiscus trionum.</title>
        <authorList>
            <person name="Koshimizu S."/>
            <person name="Masuda S."/>
            <person name="Ishii T."/>
            <person name="Shirasu K."/>
            <person name="Hoshino A."/>
            <person name="Arita M."/>
        </authorList>
    </citation>
    <scope>NUCLEOTIDE SEQUENCE</scope>
    <source>
        <strain evidence="2">Hamamatsu line</strain>
    </source>
</reference>
<dbReference type="EMBL" id="BSYR01000006">
    <property type="protein sequence ID" value="GMI68932.1"/>
    <property type="molecule type" value="Genomic_DNA"/>
</dbReference>
<keyword evidence="3" id="KW-1185">Reference proteome</keyword>
<dbReference type="AlphaFoldDB" id="A0A9W7H0N2"/>
<comment type="caution">
    <text evidence="2">The sequence shown here is derived from an EMBL/GenBank/DDBJ whole genome shotgun (WGS) entry which is preliminary data.</text>
</comment>
<accession>A0A9W7H0N2</accession>
<dbReference type="OrthoDB" id="1749518at2759"/>
<sequence>MNDTERVKTDDPFLRQYHPSELRIASEFLTTWLRFLSRDLCHGCSRRLSQRIRSLDAELEGGAELSDTDSNAYPSNPRYTQSYELNGSYRNNYDANSVRSSKDEEDTNSLGSWKYLANGFQE</sequence>
<feature type="region of interest" description="Disordered" evidence="1">
    <location>
        <begin position="59"/>
        <end position="109"/>
    </location>
</feature>
<dbReference type="Proteomes" id="UP001165190">
    <property type="component" value="Unassembled WGS sequence"/>
</dbReference>
<evidence type="ECO:0000313" key="3">
    <source>
        <dbReference type="Proteomes" id="UP001165190"/>
    </source>
</evidence>
<evidence type="ECO:0000313" key="2">
    <source>
        <dbReference type="EMBL" id="GMI68932.1"/>
    </source>
</evidence>
<organism evidence="2 3">
    <name type="scientific">Hibiscus trionum</name>
    <name type="common">Flower of an hour</name>
    <dbReference type="NCBI Taxonomy" id="183268"/>
    <lineage>
        <taxon>Eukaryota</taxon>
        <taxon>Viridiplantae</taxon>
        <taxon>Streptophyta</taxon>
        <taxon>Embryophyta</taxon>
        <taxon>Tracheophyta</taxon>
        <taxon>Spermatophyta</taxon>
        <taxon>Magnoliopsida</taxon>
        <taxon>eudicotyledons</taxon>
        <taxon>Gunneridae</taxon>
        <taxon>Pentapetalae</taxon>
        <taxon>rosids</taxon>
        <taxon>malvids</taxon>
        <taxon>Malvales</taxon>
        <taxon>Malvaceae</taxon>
        <taxon>Malvoideae</taxon>
        <taxon>Hibiscus</taxon>
    </lineage>
</organism>
<name>A0A9W7H0N2_HIBTR</name>
<protein>
    <submittedName>
        <fullName evidence="2">Uncharacterized protein</fullName>
    </submittedName>
</protein>
<feature type="compositionally biased region" description="Polar residues" evidence="1">
    <location>
        <begin position="68"/>
        <end position="99"/>
    </location>
</feature>
<proteinExistence type="predicted"/>
<evidence type="ECO:0000256" key="1">
    <source>
        <dbReference type="SAM" id="MobiDB-lite"/>
    </source>
</evidence>
<gene>
    <name evidence="2" type="ORF">HRI_000562500</name>
</gene>